<dbReference type="InterPro" id="IPR036928">
    <property type="entry name" value="AS_sf"/>
</dbReference>
<dbReference type="GO" id="GO:0016740">
    <property type="term" value="F:transferase activity"/>
    <property type="evidence" value="ECO:0007669"/>
    <property type="project" value="UniProtKB-KW"/>
</dbReference>
<feature type="domain" description="Amidase" evidence="2">
    <location>
        <begin position="154"/>
        <end position="565"/>
    </location>
</feature>
<sequence length="604" mass="65499">MDQSSPPGPRFFGYPRAVEGPTIPYQKKKDANPAFSGIILVIGAWIVSRLEFIQRHLWANAGFNGLRGLPYLKDYPERYDPTVIPLAVGNSTSEPQTLDLKSFPIAPANSPGRYRSTAEYHTMYLSGELTPTAVVESLLPLIRRDISQSSHHSVAFIDSNVDEIIAEAAASTLRYKNKTPLGILDGVPTAIKDETDVAGYRSRNGRRPNDQLFKIAEKSSHPVQNLRNAGAIVMGKLNMHELGADTTNNNPTWGTPRNPHNSQYYTGGSSGGAGYVVSAGLVPFAMGVDGGGSIRIPSSFCGIYGLKPSHNRLEDLGCTVADSGPLAATISDLEIAYRTMANPDPSDPTCSLFVKPSKASINRHKVIGIYKEWFNRADPAVLALCNEVVNYYEKQLGYTIIDITIPYIPQGQLAHAFTILSEMASRARANPASPTNWLADLNPANQVLIAVGAQTPAQDFLLAQQLRNLLMQHLAFLYQQHPGLIIVTPTNPMAGWPIGSENDLKYGVTDGNRSVRSMEYVWLANFCGNPAISCPVGYVEPEKGEGKVPVGIMAMGEWGSEMDLLAWGTECESWLNGTGKGQGGGRQRPAAWEDAIGNAKAKMI</sequence>
<dbReference type="EMBL" id="FJUX01000181">
    <property type="protein sequence ID" value="CZT13219.1"/>
    <property type="molecule type" value="Genomic_DNA"/>
</dbReference>
<comment type="similarity">
    <text evidence="1">Belongs to the amidase family.</text>
</comment>
<dbReference type="PANTHER" id="PTHR11895:SF67">
    <property type="entry name" value="AMIDASE DOMAIN-CONTAINING PROTEIN"/>
    <property type="match status" value="1"/>
</dbReference>
<dbReference type="InterPro" id="IPR023631">
    <property type="entry name" value="Amidase_dom"/>
</dbReference>
<evidence type="ECO:0000313" key="3">
    <source>
        <dbReference type="EMBL" id="CZT13219.1"/>
    </source>
</evidence>
<evidence type="ECO:0000259" key="2">
    <source>
        <dbReference type="Pfam" id="PF01425"/>
    </source>
</evidence>
<name>A0A1E1LTN3_9HELO</name>
<evidence type="ECO:0000313" key="4">
    <source>
        <dbReference type="Proteomes" id="UP000178912"/>
    </source>
</evidence>
<dbReference type="Gene3D" id="3.90.1300.10">
    <property type="entry name" value="Amidase signature (AS) domain"/>
    <property type="match status" value="1"/>
</dbReference>
<evidence type="ECO:0000256" key="1">
    <source>
        <dbReference type="ARBA" id="ARBA00009199"/>
    </source>
</evidence>
<dbReference type="Proteomes" id="UP000178912">
    <property type="component" value="Unassembled WGS sequence"/>
</dbReference>
<reference evidence="4" key="1">
    <citation type="submission" date="2016-03" db="EMBL/GenBank/DDBJ databases">
        <authorList>
            <person name="Guldener U."/>
        </authorList>
    </citation>
    <scope>NUCLEOTIDE SEQUENCE [LARGE SCALE GENOMIC DNA]</scope>
    <source>
        <strain evidence="4">04CH-RAC-A.6.1</strain>
    </source>
</reference>
<proteinExistence type="inferred from homology"/>
<dbReference type="SUPFAM" id="SSF75304">
    <property type="entry name" value="Amidase signature (AS) enzymes"/>
    <property type="match status" value="1"/>
</dbReference>
<dbReference type="Pfam" id="PF01425">
    <property type="entry name" value="Amidase"/>
    <property type="match status" value="1"/>
</dbReference>
<organism evidence="3 4">
    <name type="scientific">Rhynchosporium agropyri</name>
    <dbReference type="NCBI Taxonomy" id="914238"/>
    <lineage>
        <taxon>Eukaryota</taxon>
        <taxon>Fungi</taxon>
        <taxon>Dikarya</taxon>
        <taxon>Ascomycota</taxon>
        <taxon>Pezizomycotina</taxon>
        <taxon>Leotiomycetes</taxon>
        <taxon>Helotiales</taxon>
        <taxon>Ploettnerulaceae</taxon>
        <taxon>Rhynchosporium</taxon>
    </lineage>
</organism>
<protein>
    <submittedName>
        <fullName evidence="3">Related to glutamyl-tRNA(Gln) amidotransferase subunit A</fullName>
    </submittedName>
</protein>
<dbReference type="InterPro" id="IPR000120">
    <property type="entry name" value="Amidase"/>
</dbReference>
<dbReference type="AlphaFoldDB" id="A0A1E1LTN3"/>
<gene>
    <name evidence="3" type="ORF">RAG0_16779</name>
</gene>
<dbReference type="PROSITE" id="PS00571">
    <property type="entry name" value="AMIDASES"/>
    <property type="match status" value="1"/>
</dbReference>
<dbReference type="OrthoDB" id="421993at2759"/>
<keyword evidence="3" id="KW-0808">Transferase</keyword>
<keyword evidence="4" id="KW-1185">Reference proteome</keyword>
<dbReference type="InterPro" id="IPR020556">
    <property type="entry name" value="Amidase_CS"/>
</dbReference>
<accession>A0A1E1LTN3</accession>
<dbReference type="PANTHER" id="PTHR11895">
    <property type="entry name" value="TRANSAMIDASE"/>
    <property type="match status" value="1"/>
</dbReference>